<protein>
    <submittedName>
        <fullName evidence="1">Uncharacterized protein</fullName>
    </submittedName>
</protein>
<accession>A0A4C1ZDZ5</accession>
<dbReference type="Proteomes" id="UP000299102">
    <property type="component" value="Unassembled WGS sequence"/>
</dbReference>
<evidence type="ECO:0000313" key="2">
    <source>
        <dbReference type="Proteomes" id="UP000299102"/>
    </source>
</evidence>
<organism evidence="1 2">
    <name type="scientific">Eumeta variegata</name>
    <name type="common">Bagworm moth</name>
    <name type="synonym">Eumeta japonica</name>
    <dbReference type="NCBI Taxonomy" id="151549"/>
    <lineage>
        <taxon>Eukaryota</taxon>
        <taxon>Metazoa</taxon>
        <taxon>Ecdysozoa</taxon>
        <taxon>Arthropoda</taxon>
        <taxon>Hexapoda</taxon>
        <taxon>Insecta</taxon>
        <taxon>Pterygota</taxon>
        <taxon>Neoptera</taxon>
        <taxon>Endopterygota</taxon>
        <taxon>Lepidoptera</taxon>
        <taxon>Glossata</taxon>
        <taxon>Ditrysia</taxon>
        <taxon>Tineoidea</taxon>
        <taxon>Psychidae</taxon>
        <taxon>Oiketicinae</taxon>
        <taxon>Eumeta</taxon>
    </lineage>
</organism>
<sequence length="166" mass="18445">MSPRVREGIVGRGEAAPTTAAADYLCQPYDLIRLGRGISRRNPKAYCHWVCDAQAVGPRSAPSVSALVAVTGILTFCVVDVVTGLEKRSNNRKTQYNRQRRLPLRVYPRSDCLLAHLFTFTYICNSALLANLRFSCGPHHGPPPLHRTTLALVSSLRDWLTFVPEQ</sequence>
<comment type="caution">
    <text evidence="1">The sequence shown here is derived from an EMBL/GenBank/DDBJ whole genome shotgun (WGS) entry which is preliminary data.</text>
</comment>
<dbReference type="EMBL" id="BGZK01001700">
    <property type="protein sequence ID" value="GBP84815.1"/>
    <property type="molecule type" value="Genomic_DNA"/>
</dbReference>
<gene>
    <name evidence="1" type="ORF">EVAR_32714_1</name>
</gene>
<name>A0A4C1ZDZ5_EUMVA</name>
<keyword evidence="2" id="KW-1185">Reference proteome</keyword>
<reference evidence="1 2" key="1">
    <citation type="journal article" date="2019" name="Commun. Biol.">
        <title>The bagworm genome reveals a unique fibroin gene that provides high tensile strength.</title>
        <authorList>
            <person name="Kono N."/>
            <person name="Nakamura H."/>
            <person name="Ohtoshi R."/>
            <person name="Tomita M."/>
            <person name="Numata K."/>
            <person name="Arakawa K."/>
        </authorList>
    </citation>
    <scope>NUCLEOTIDE SEQUENCE [LARGE SCALE GENOMIC DNA]</scope>
</reference>
<dbReference type="AlphaFoldDB" id="A0A4C1ZDZ5"/>
<proteinExistence type="predicted"/>
<evidence type="ECO:0000313" key="1">
    <source>
        <dbReference type="EMBL" id="GBP84815.1"/>
    </source>
</evidence>